<dbReference type="InterPro" id="IPR029058">
    <property type="entry name" value="AB_hydrolase_fold"/>
</dbReference>
<dbReference type="OrthoDB" id="5969911at2"/>
<sequence>MDYATLKAFKPSEFEEAADGYRSLGNAAQAAKDHIENTVATGMRTSLQGEAAEASHKQLQALAKNFHYALTECGVISTALDGFAYDMTAAKQKLTAAVEDAQADGCRVNGDGSVTFPEGQRPGDEKAAEGGTVSGSAGGSPTSDALERQASNIHPNPNYGKAMGYANRIADALKEATDADAKWAPKIQALKADDDLTVSARDWTDVTSDTGGVREAADGYLRTIKPPPENNWPQDNANWWNGLSEEQREAYVSMHPASIGGLDGLPSAVRDDANRTVLAEQRAARQVEYDAWLKKEPDHYRPYISPVTGREVKGAMVPTEAWKEWDEKRKQLENGSKGMDAIQRRFDSYTSENTRPYLLGFDGDNMGRAIVSIGNPDTADNVVTYVPGTFAKLESIDGDITRAQLLQAQAEATDGSRKTASIVWLGYDAPQGITTDATETGWADKAKEPLGDFIQGIEEANHRDGGVNQTLLGHSYGSLVVGQSMSMHMDLPVDNAIMVGSPGVGVDHAKDLNIPADRVFAATAQNDLINLAPPPAGPLAPLNPKAYMEFFDDHSIVHGTDPTSDDFGGEVFEVPNGKLAVVHGEMMPAHSQYWDEKPLRSLAGIVTGGRP</sequence>
<evidence type="ECO:0000313" key="4">
    <source>
        <dbReference type="Proteomes" id="UP000600026"/>
    </source>
</evidence>
<evidence type="ECO:0000313" key="3">
    <source>
        <dbReference type="EMBL" id="GHI89924.1"/>
    </source>
</evidence>
<dbReference type="AlphaFoldDB" id="A0A919H5K0"/>
<name>A0A919H5K0_9ACTN</name>
<evidence type="ECO:0000259" key="2">
    <source>
        <dbReference type="Pfam" id="PF06259"/>
    </source>
</evidence>
<feature type="compositionally biased region" description="Polar residues" evidence="1">
    <location>
        <begin position="139"/>
        <end position="155"/>
    </location>
</feature>
<dbReference type="Proteomes" id="UP000600026">
    <property type="component" value="Unassembled WGS sequence"/>
</dbReference>
<dbReference type="RefSeq" id="WP_031148842.1">
    <property type="nucleotide sequence ID" value="NZ_BNEE01000006.1"/>
</dbReference>
<protein>
    <recommendedName>
        <fullName evidence="2">DUF1023 domain-containing protein</fullName>
    </recommendedName>
</protein>
<organism evidence="3 4">
    <name type="scientific">Streptomyces xanthophaeus</name>
    <dbReference type="NCBI Taxonomy" id="67385"/>
    <lineage>
        <taxon>Bacteria</taxon>
        <taxon>Bacillati</taxon>
        <taxon>Actinomycetota</taxon>
        <taxon>Actinomycetes</taxon>
        <taxon>Kitasatosporales</taxon>
        <taxon>Streptomycetaceae</taxon>
        <taxon>Streptomyces</taxon>
    </lineage>
</organism>
<dbReference type="SUPFAM" id="SSF53474">
    <property type="entry name" value="alpha/beta-Hydrolases"/>
    <property type="match status" value="1"/>
</dbReference>
<dbReference type="Pfam" id="PF06259">
    <property type="entry name" value="Abhydrolase_8"/>
    <property type="match status" value="1"/>
</dbReference>
<comment type="caution">
    <text evidence="3">The sequence shown here is derived from an EMBL/GenBank/DDBJ whole genome shotgun (WGS) entry which is preliminary data.</text>
</comment>
<gene>
    <name evidence="3" type="ORF">Sxan_72880</name>
</gene>
<proteinExistence type="predicted"/>
<reference evidence="3" key="1">
    <citation type="submission" date="2020-09" db="EMBL/GenBank/DDBJ databases">
        <title>Whole genome shotgun sequence of Streptomyces xanthophaeus NBRC 12829.</title>
        <authorList>
            <person name="Komaki H."/>
            <person name="Tamura T."/>
        </authorList>
    </citation>
    <scope>NUCLEOTIDE SEQUENCE</scope>
    <source>
        <strain evidence="3">NBRC 12829</strain>
    </source>
</reference>
<dbReference type="InterPro" id="IPR010427">
    <property type="entry name" value="DUF1023"/>
</dbReference>
<keyword evidence="4" id="KW-1185">Reference proteome</keyword>
<dbReference type="EMBL" id="BNEE01000006">
    <property type="protein sequence ID" value="GHI89924.1"/>
    <property type="molecule type" value="Genomic_DNA"/>
</dbReference>
<evidence type="ECO:0000256" key="1">
    <source>
        <dbReference type="SAM" id="MobiDB-lite"/>
    </source>
</evidence>
<accession>A0A919H5K0</accession>
<feature type="region of interest" description="Disordered" evidence="1">
    <location>
        <begin position="107"/>
        <end position="159"/>
    </location>
</feature>
<feature type="domain" description="DUF1023" evidence="2">
    <location>
        <begin position="362"/>
        <end position="533"/>
    </location>
</feature>